<dbReference type="Pfam" id="PF07714">
    <property type="entry name" value="PK_Tyr_Ser-Thr"/>
    <property type="match status" value="1"/>
</dbReference>
<keyword evidence="9 20" id="KW-0547">Nucleotide-binding</keyword>
<keyword evidence="26" id="KW-1185">Reference proteome</keyword>
<dbReference type="SMART" id="SM00261">
    <property type="entry name" value="FU"/>
    <property type="match status" value="3"/>
</dbReference>
<dbReference type="PANTHER" id="PTHR24416">
    <property type="entry name" value="TYROSINE-PROTEIN KINASE RECEPTOR"/>
    <property type="match status" value="1"/>
</dbReference>
<evidence type="ECO:0000256" key="14">
    <source>
        <dbReference type="ARBA" id="ARBA00023136"/>
    </source>
</evidence>
<evidence type="ECO:0000256" key="1">
    <source>
        <dbReference type="ARBA" id="ARBA00004123"/>
    </source>
</evidence>
<evidence type="ECO:0000256" key="16">
    <source>
        <dbReference type="ARBA" id="ARBA00023170"/>
    </source>
</evidence>
<evidence type="ECO:0000256" key="17">
    <source>
        <dbReference type="ARBA" id="ARBA00023180"/>
    </source>
</evidence>
<dbReference type="AlphaFoldDB" id="A0A8C9XJK6"/>
<dbReference type="Gene3D" id="3.30.200.20">
    <property type="entry name" value="Phosphorylase Kinase, domain 1"/>
    <property type="match status" value="1"/>
</dbReference>
<evidence type="ECO:0000259" key="24">
    <source>
        <dbReference type="PROSITE" id="PS50011"/>
    </source>
</evidence>
<dbReference type="PANTHER" id="PTHR24416:SF91">
    <property type="entry name" value="EPIDERMAL GROWTH FACTOR RECEPTOR"/>
    <property type="match status" value="1"/>
</dbReference>
<dbReference type="FunFam" id="3.30.200.20:FF:000044">
    <property type="entry name" value="Receptor protein-tyrosine kinase"/>
    <property type="match status" value="1"/>
</dbReference>
<comment type="catalytic activity">
    <reaction evidence="19">
        <text>L-tyrosyl-[protein] + ATP = O-phospho-L-tyrosyl-[protein] + ADP + H(+)</text>
        <dbReference type="Rhea" id="RHEA:10596"/>
        <dbReference type="Rhea" id="RHEA-COMP:10136"/>
        <dbReference type="Rhea" id="RHEA-COMP:20101"/>
        <dbReference type="ChEBI" id="CHEBI:15378"/>
        <dbReference type="ChEBI" id="CHEBI:30616"/>
        <dbReference type="ChEBI" id="CHEBI:46858"/>
        <dbReference type="ChEBI" id="CHEBI:61978"/>
        <dbReference type="ChEBI" id="CHEBI:456216"/>
        <dbReference type="EC" id="2.7.10.1"/>
    </reaction>
</comment>
<dbReference type="GO" id="GO:0005634">
    <property type="term" value="C:nucleus"/>
    <property type="evidence" value="ECO:0007669"/>
    <property type="project" value="UniProtKB-SubCell"/>
</dbReference>
<dbReference type="FunFam" id="2.10.220.10:FF:000001">
    <property type="entry name" value="Receptor protein-tyrosine kinase"/>
    <property type="match status" value="1"/>
</dbReference>
<evidence type="ECO:0000256" key="18">
    <source>
        <dbReference type="ARBA" id="ARBA00023242"/>
    </source>
</evidence>
<dbReference type="Proteomes" id="UP000694568">
    <property type="component" value="Unplaced"/>
</dbReference>
<evidence type="ECO:0000256" key="4">
    <source>
        <dbReference type="ARBA" id="ARBA00022475"/>
    </source>
</evidence>
<keyword evidence="11 20" id="KW-0067">ATP-binding</keyword>
<dbReference type="InterPro" id="IPR006212">
    <property type="entry name" value="Furin_repeat"/>
</dbReference>
<dbReference type="FunFam" id="1.10.510.10:FF:000027">
    <property type="entry name" value="Receptor protein-tyrosine kinase"/>
    <property type="match status" value="1"/>
</dbReference>
<keyword evidence="16 20" id="KW-0675">Receptor</keyword>
<keyword evidence="10 20" id="KW-0418">Kinase</keyword>
<keyword evidence="4" id="KW-1003">Cell membrane</keyword>
<evidence type="ECO:0000313" key="26">
    <source>
        <dbReference type="Proteomes" id="UP000694568"/>
    </source>
</evidence>
<dbReference type="SMART" id="SM00219">
    <property type="entry name" value="TyrKc"/>
    <property type="match status" value="1"/>
</dbReference>
<keyword evidence="18" id="KW-0539">Nucleus</keyword>
<dbReference type="InterPro" id="IPR008266">
    <property type="entry name" value="Tyr_kinase_AS"/>
</dbReference>
<dbReference type="PROSITE" id="PS50011">
    <property type="entry name" value="PROTEIN_KINASE_DOM"/>
    <property type="match status" value="1"/>
</dbReference>
<sequence length="1082" mass="120265">MYIIPKSFIPAAKLLHFSTTVGKYRRNYNLSLTHSLSVCQGMSNYLTLLGTRDYHYDNMVRMYANCSVVLENLEVTYTLAHQDLSFLQSIQEVGGYVLIAMNEVATIPLVNLKVIRGQNLYENHLALLVMSNYNRNLSSPTLNYSEQCDPGCFNGSCWAAGPDHCQKFTKLQCAEQCSRRCRGPKPSDCCNEHCAAGCSGPRATDCLACRDFNDDGTCKDACPPQTLYDPKTHQVVSNPNAKFTFGATCVKACPYNYVVTDGSCVRTCGSGMYEVEENGVQRCKACDGPCPKVCDGVGVGALIKTMAVNASNIESFRNCTKINGDVSLIGTDAHYKIPPMDLAKLEYFRTVKEITGFLVIQSWPENLTSLSVFENLEIIRGRTTHSLAVVQAKHLRWLGLRSLKEVSAGLVILKDNSELCYTQPDQWTRLFRSRDQTVSIISEVNEIRSTCCLAHTEQQNRTCDLECTDEGCWGPGPTMCVACRHFNSRGRCVALCNLLQGEPREVEVNGSCVQCHPECLLKTGTPTCHGPGPDQCSQCAHFKDGPHCVARCPHGVLGDGDTLIWKYPDGTGQCQPCHQKCSDGGEAPNQALLRILKETEFKKIRVLGSGAFGTVFKGLWIPEGENVRIPVAIKVLREATSPKANKEILDEAYVMASVDHPHVCRLLGICLTSSVQLVTQLMQHGCLLDYVRHHRENIGAQWLLNWCVQIAKGMNYLEERHLVHRDLAARNVLVKTPNHVKITDFGLARLLTADEKEYHADGGKVPIKWMALESILQWTYTHQSDVWSYGVTVWELMTFGSKPYDGIPASDIAAVLERGDRLPQPPICTIDVYMIMVKCWMIDPSSRPRFRELVVEFSKMARDPSRYLVVQGDLPSPTDSRFYSRLLSSDDMEDVVDAEEYLLPYKGLGNQDNHPCSATVTNTLLCPVFSSCQNGYPVRQNSIALRYITDPTHNTLEKEDFPEYMNQSMSDTRRSSRLSDVLNPNYEDLSLGWGAASLPFPLEDLKPFPRVPEGPEVPEYLNTAQSSLPLAASDSLDNPDYQADFLPSTTNSVPLTGNGLFLPAAENLEYLGLGAALHVHVR</sequence>
<evidence type="ECO:0000256" key="11">
    <source>
        <dbReference type="ARBA" id="ARBA00022840"/>
    </source>
</evidence>
<gene>
    <name evidence="25" type="primary">LOC116056499</name>
</gene>
<dbReference type="Gene3D" id="2.10.220.10">
    <property type="entry name" value="Hormone Receptor, Insulin-like Growth Factor Receptor 1, Chain A, domain 2"/>
    <property type="match status" value="3"/>
</dbReference>
<dbReference type="GO" id="GO:0009925">
    <property type="term" value="C:basal plasma membrane"/>
    <property type="evidence" value="ECO:0007669"/>
    <property type="project" value="TreeGrafter"/>
</dbReference>
<dbReference type="InterPro" id="IPR006211">
    <property type="entry name" value="Furin-like_Cys-rich_dom"/>
</dbReference>
<evidence type="ECO:0000256" key="9">
    <source>
        <dbReference type="ARBA" id="ARBA00022741"/>
    </source>
</evidence>
<reference evidence="25" key="1">
    <citation type="submission" date="2025-08" db="UniProtKB">
        <authorList>
            <consortium name="Ensembl"/>
        </authorList>
    </citation>
    <scope>IDENTIFICATION</scope>
</reference>
<reference evidence="25" key="2">
    <citation type="submission" date="2025-09" db="UniProtKB">
        <authorList>
            <consortium name="Ensembl"/>
        </authorList>
    </citation>
    <scope>IDENTIFICATION</scope>
</reference>
<organism evidence="25 26">
    <name type="scientific">Sander lucioperca</name>
    <name type="common">Pike-perch</name>
    <name type="synonym">Perca lucioperca</name>
    <dbReference type="NCBI Taxonomy" id="283035"/>
    <lineage>
        <taxon>Eukaryota</taxon>
        <taxon>Metazoa</taxon>
        <taxon>Chordata</taxon>
        <taxon>Craniata</taxon>
        <taxon>Vertebrata</taxon>
        <taxon>Euteleostomi</taxon>
        <taxon>Actinopterygii</taxon>
        <taxon>Neopterygii</taxon>
        <taxon>Teleostei</taxon>
        <taxon>Neoteleostei</taxon>
        <taxon>Acanthomorphata</taxon>
        <taxon>Eupercaria</taxon>
        <taxon>Perciformes</taxon>
        <taxon>Percoidei</taxon>
        <taxon>Percidae</taxon>
        <taxon>Luciopercinae</taxon>
        <taxon>Sander</taxon>
    </lineage>
</organism>
<dbReference type="SUPFAM" id="SSF52058">
    <property type="entry name" value="L domain-like"/>
    <property type="match status" value="2"/>
</dbReference>
<dbReference type="InterPro" id="IPR032778">
    <property type="entry name" value="GF_recep_IV"/>
</dbReference>
<dbReference type="GO" id="GO:0043235">
    <property type="term" value="C:receptor complex"/>
    <property type="evidence" value="ECO:0007669"/>
    <property type="project" value="TreeGrafter"/>
</dbReference>
<dbReference type="FunFam" id="2.10.220.10:FF:000002">
    <property type="entry name" value="Receptor protein-tyrosine kinase"/>
    <property type="match status" value="1"/>
</dbReference>
<protein>
    <recommendedName>
        <fullName evidence="3 20">Receptor protein-tyrosine kinase</fullName>
        <ecNumber evidence="3 20">2.7.10.1</ecNumber>
    </recommendedName>
</protein>
<evidence type="ECO:0000256" key="10">
    <source>
        <dbReference type="ARBA" id="ARBA00022777"/>
    </source>
</evidence>
<dbReference type="InterPro" id="IPR011009">
    <property type="entry name" value="Kinase-like_dom_sf"/>
</dbReference>
<accession>A0A8C9XJK6</accession>
<keyword evidence="8" id="KW-0677">Repeat</keyword>
<dbReference type="SUPFAM" id="SSF57184">
    <property type="entry name" value="Growth factor receptor domain"/>
    <property type="match status" value="2"/>
</dbReference>
<evidence type="ECO:0000256" key="15">
    <source>
        <dbReference type="ARBA" id="ARBA00023137"/>
    </source>
</evidence>
<evidence type="ECO:0000256" key="2">
    <source>
        <dbReference type="ARBA" id="ARBA00004251"/>
    </source>
</evidence>
<keyword evidence="14 20" id="KW-0472">Membrane</keyword>
<keyword evidence="13" id="KW-1133">Transmembrane helix</keyword>
<dbReference type="Pfam" id="PF14843">
    <property type="entry name" value="GF_recep_IV"/>
    <property type="match status" value="1"/>
</dbReference>
<dbReference type="Gene3D" id="3.80.20.20">
    <property type="entry name" value="Receptor L-domain"/>
    <property type="match status" value="2"/>
</dbReference>
<dbReference type="InterPro" id="IPR000494">
    <property type="entry name" value="Rcpt_L-dom"/>
</dbReference>
<dbReference type="InterPro" id="IPR036941">
    <property type="entry name" value="Rcpt_L-dom_sf"/>
</dbReference>
<evidence type="ECO:0000313" key="25">
    <source>
        <dbReference type="Ensembl" id="ENSSLUP00000009949.1"/>
    </source>
</evidence>
<evidence type="ECO:0000256" key="13">
    <source>
        <dbReference type="ARBA" id="ARBA00022989"/>
    </source>
</evidence>
<dbReference type="GO" id="GO:0043066">
    <property type="term" value="P:negative regulation of apoptotic process"/>
    <property type="evidence" value="ECO:0007669"/>
    <property type="project" value="TreeGrafter"/>
</dbReference>
<dbReference type="GO" id="GO:0005524">
    <property type="term" value="F:ATP binding"/>
    <property type="evidence" value="ECO:0007669"/>
    <property type="project" value="UniProtKB-UniRule"/>
</dbReference>
<dbReference type="GO" id="GO:0009966">
    <property type="term" value="P:regulation of signal transduction"/>
    <property type="evidence" value="ECO:0007669"/>
    <property type="project" value="UniProtKB-ARBA"/>
</dbReference>
<dbReference type="GO" id="GO:0022008">
    <property type="term" value="P:neurogenesis"/>
    <property type="evidence" value="ECO:0007669"/>
    <property type="project" value="TreeGrafter"/>
</dbReference>
<dbReference type="InterPro" id="IPR020635">
    <property type="entry name" value="Tyr_kinase_cat_dom"/>
</dbReference>
<dbReference type="InterPro" id="IPR017441">
    <property type="entry name" value="Protein_kinase_ATP_BS"/>
</dbReference>
<evidence type="ECO:0000256" key="12">
    <source>
        <dbReference type="ARBA" id="ARBA00022843"/>
    </source>
</evidence>
<dbReference type="Pfam" id="PF00757">
    <property type="entry name" value="Furin-like"/>
    <property type="match status" value="1"/>
</dbReference>
<keyword evidence="7" id="KW-0812">Transmembrane</keyword>
<dbReference type="InterPro" id="IPR000719">
    <property type="entry name" value="Prot_kinase_dom"/>
</dbReference>
<dbReference type="GO" id="GO:0005006">
    <property type="term" value="F:epidermal growth factor receptor activity"/>
    <property type="evidence" value="ECO:0007669"/>
    <property type="project" value="TreeGrafter"/>
</dbReference>
<keyword evidence="6 20" id="KW-0808">Transferase</keyword>
<dbReference type="PROSITE" id="PS00109">
    <property type="entry name" value="PROTEIN_KINASE_TYR"/>
    <property type="match status" value="1"/>
</dbReference>
<keyword evidence="15 20" id="KW-0829">Tyrosine-protein kinase</keyword>
<feature type="domain" description="Protein kinase" evidence="24">
    <location>
        <begin position="601"/>
        <end position="868"/>
    </location>
</feature>
<dbReference type="Gene3D" id="1.10.510.10">
    <property type="entry name" value="Transferase(Phosphotransferase) domain 1"/>
    <property type="match status" value="1"/>
</dbReference>
<dbReference type="GeneTree" id="ENSGT00940000155450"/>
<evidence type="ECO:0000256" key="23">
    <source>
        <dbReference type="PROSITE-ProRule" id="PRU10141"/>
    </source>
</evidence>
<feature type="binding site" evidence="22 23">
    <location>
        <position position="634"/>
    </location>
    <ligand>
        <name>ATP</name>
        <dbReference type="ChEBI" id="CHEBI:30616"/>
    </ligand>
</feature>
<dbReference type="CDD" id="cd05108">
    <property type="entry name" value="PTKc_EGFR"/>
    <property type="match status" value="1"/>
</dbReference>
<evidence type="ECO:0000256" key="7">
    <source>
        <dbReference type="ARBA" id="ARBA00022692"/>
    </source>
</evidence>
<evidence type="ECO:0000256" key="21">
    <source>
        <dbReference type="PIRSR" id="PIRSR000619-1"/>
    </source>
</evidence>
<evidence type="ECO:0000256" key="6">
    <source>
        <dbReference type="ARBA" id="ARBA00022679"/>
    </source>
</evidence>
<dbReference type="PROSITE" id="PS00107">
    <property type="entry name" value="PROTEIN_KINASE_ATP"/>
    <property type="match status" value="1"/>
</dbReference>
<comment type="subcellular location">
    <subcellularLocation>
        <location evidence="2">Cell membrane</location>
        <topology evidence="2">Single-pass type I membrane protein</topology>
    </subcellularLocation>
    <subcellularLocation>
        <location evidence="1">Nucleus</location>
    </subcellularLocation>
</comment>
<dbReference type="InterPro" id="IPR050122">
    <property type="entry name" value="RTK"/>
</dbReference>
<dbReference type="SUPFAM" id="SSF56112">
    <property type="entry name" value="Protein kinase-like (PK-like)"/>
    <property type="match status" value="1"/>
</dbReference>
<keyword evidence="12" id="KW-0832">Ubl conjugation</keyword>
<dbReference type="CDD" id="cd00064">
    <property type="entry name" value="FU"/>
    <property type="match status" value="3"/>
</dbReference>
<name>A0A8C9XJK6_SANLU</name>
<evidence type="ECO:0000256" key="19">
    <source>
        <dbReference type="ARBA" id="ARBA00051243"/>
    </source>
</evidence>
<dbReference type="InterPro" id="IPR009030">
    <property type="entry name" value="Growth_fac_rcpt_cys_sf"/>
</dbReference>
<evidence type="ECO:0000256" key="5">
    <source>
        <dbReference type="ARBA" id="ARBA00022553"/>
    </source>
</evidence>
<feature type="binding site" evidence="22">
    <location>
        <begin position="607"/>
        <end position="615"/>
    </location>
    <ligand>
        <name>ATP</name>
        <dbReference type="ChEBI" id="CHEBI:30616"/>
    </ligand>
</feature>
<dbReference type="Pfam" id="PF01030">
    <property type="entry name" value="Recep_L_domain"/>
    <property type="match status" value="2"/>
</dbReference>
<evidence type="ECO:0000256" key="8">
    <source>
        <dbReference type="ARBA" id="ARBA00022737"/>
    </source>
</evidence>
<proteinExistence type="inferred from homology"/>
<evidence type="ECO:0000256" key="20">
    <source>
        <dbReference type="PIRNR" id="PIRNR000619"/>
    </source>
</evidence>
<keyword evidence="5" id="KW-0597">Phosphoprotein</keyword>
<feature type="active site" description="Proton acceptor" evidence="21">
    <location>
        <position position="726"/>
    </location>
</feature>
<dbReference type="Ensembl" id="ENSSLUT00000010262.1">
    <property type="protein sequence ID" value="ENSSLUP00000009949.1"/>
    <property type="gene ID" value="ENSSLUG00000004253.1"/>
</dbReference>
<dbReference type="PRINTS" id="PR00109">
    <property type="entry name" value="TYRKINASE"/>
</dbReference>
<keyword evidence="17" id="KW-0325">Glycoprotein</keyword>
<dbReference type="InterPro" id="IPR016245">
    <property type="entry name" value="Tyr_kinase_EGF/ERB/XmrK_rcpt"/>
</dbReference>
<dbReference type="GO" id="GO:0048408">
    <property type="term" value="F:epidermal growth factor binding"/>
    <property type="evidence" value="ECO:0007669"/>
    <property type="project" value="TreeGrafter"/>
</dbReference>
<evidence type="ECO:0000256" key="3">
    <source>
        <dbReference type="ARBA" id="ARBA00011902"/>
    </source>
</evidence>
<dbReference type="GO" id="GO:0050679">
    <property type="term" value="P:positive regulation of epithelial cell proliferation"/>
    <property type="evidence" value="ECO:0007669"/>
    <property type="project" value="TreeGrafter"/>
</dbReference>
<evidence type="ECO:0000256" key="22">
    <source>
        <dbReference type="PIRSR" id="PIRSR000619-2"/>
    </source>
</evidence>
<dbReference type="InterPro" id="IPR001245">
    <property type="entry name" value="Ser-Thr/Tyr_kinase_cat_dom"/>
</dbReference>
<dbReference type="EC" id="2.7.10.1" evidence="3 20"/>
<dbReference type="PIRSF" id="PIRSF000619">
    <property type="entry name" value="TyrPK_EGF-R"/>
    <property type="match status" value="1"/>
</dbReference>
<comment type="similarity">
    <text evidence="20">Belongs to the protein kinase superfamily. Tyr protein kinase family. EGF receptor subfamily.</text>
</comment>